<keyword evidence="1" id="KW-0472">Membrane</keyword>
<feature type="transmembrane region" description="Helical" evidence="1">
    <location>
        <begin position="424"/>
        <end position="446"/>
    </location>
</feature>
<feature type="transmembrane region" description="Helical" evidence="1">
    <location>
        <begin position="231"/>
        <end position="248"/>
    </location>
</feature>
<protein>
    <submittedName>
        <fullName evidence="2">Uncharacterized protein</fullName>
    </submittedName>
</protein>
<dbReference type="SUPFAM" id="SSF55961">
    <property type="entry name" value="Bet v1-like"/>
    <property type="match status" value="1"/>
</dbReference>
<feature type="transmembrane region" description="Helical" evidence="1">
    <location>
        <begin position="391"/>
        <end position="412"/>
    </location>
</feature>
<feature type="transmembrane region" description="Helical" evidence="1">
    <location>
        <begin position="190"/>
        <end position="210"/>
    </location>
</feature>
<evidence type="ECO:0000313" key="3">
    <source>
        <dbReference type="Proteomes" id="UP001165122"/>
    </source>
</evidence>
<dbReference type="EMBL" id="BRXW01000772">
    <property type="protein sequence ID" value="GMH76607.1"/>
    <property type="molecule type" value="Genomic_DNA"/>
</dbReference>
<dbReference type="PANTHER" id="PTHR11319:SF35">
    <property type="entry name" value="OUTER MEMBRANE PROTEIN PMPC-RELATED"/>
    <property type="match status" value="1"/>
</dbReference>
<feature type="transmembrane region" description="Helical" evidence="1">
    <location>
        <begin position="126"/>
        <end position="145"/>
    </location>
</feature>
<gene>
    <name evidence="2" type="ORF">TrLO_g8011</name>
</gene>
<feature type="transmembrane region" description="Helical" evidence="1">
    <location>
        <begin position="352"/>
        <end position="379"/>
    </location>
</feature>
<dbReference type="OrthoDB" id="5950997at2759"/>
<feature type="non-terminal residue" evidence="2">
    <location>
        <position position="1"/>
    </location>
</feature>
<proteinExistence type="predicted"/>
<dbReference type="Proteomes" id="UP001165122">
    <property type="component" value="Unassembled WGS sequence"/>
</dbReference>
<reference evidence="3" key="1">
    <citation type="journal article" date="2023" name="Commun. Biol.">
        <title>Genome analysis of Parmales, the sister group of diatoms, reveals the evolutionary specialization of diatoms from phago-mixotrophs to photoautotrophs.</title>
        <authorList>
            <person name="Ban H."/>
            <person name="Sato S."/>
            <person name="Yoshikawa S."/>
            <person name="Yamada K."/>
            <person name="Nakamura Y."/>
            <person name="Ichinomiya M."/>
            <person name="Sato N."/>
            <person name="Blanc-Mathieu R."/>
            <person name="Endo H."/>
            <person name="Kuwata A."/>
            <person name="Ogata H."/>
        </authorList>
    </citation>
    <scope>NUCLEOTIDE SEQUENCE [LARGE SCALE GENOMIC DNA]</scope>
    <source>
        <strain evidence="3">NIES 3700</strain>
    </source>
</reference>
<feature type="transmembrane region" description="Helical" evidence="1">
    <location>
        <begin position="87"/>
        <end position="105"/>
    </location>
</feature>
<name>A0A9W7EF75_9STRA</name>
<evidence type="ECO:0000313" key="2">
    <source>
        <dbReference type="EMBL" id="GMH76607.1"/>
    </source>
</evidence>
<dbReference type="AlphaFoldDB" id="A0A9W7EF75"/>
<evidence type="ECO:0000256" key="1">
    <source>
        <dbReference type="SAM" id="Phobius"/>
    </source>
</evidence>
<sequence>VERGIKLATLPLRPSYWRSGIDSKKVELCYSRDACPQKNVTDGDLSSQCLDGHHGPICNICEPDYAKNLMGVCETCESKVNIPIETVVTFCTVVVSTLLFAYMLRRQKKKRDKQRKTMKIKSNFTRAARTKFKILASFVQIVSSYENVLDIRFPPMYEDFSRFISSIANLNALQLGSVDCFVSTSFYTKLLFSTLIPLIMCLCIYMYMVIAKCCSKSQARKRVIQNNCVELYFGLSFLVFASVSTTIFDTFNCKTFGDDPTRYLALDQSIDCDGSKHSFFTMYAIFMVLVYPVGIPLLYSYFLVSNRHQIQAKNRATNESLIKISFLWEMYEPGMWWFEIFECGRRLAMSGLLIFFSSGSPSQIVVGMMLSLGAIVIYVHCKPFLESDDDLLAVVSQLSIFFTLFGALLIRVQVDDRDGYDQAIFGVILIAVNSAGIVLVLSSIAIKPLQLLIRAMANHHRHEGTINGLTDEHDRNSSFIKYFEKLAMSTQHESGFTDILFDGPEWSTWLIKTKAKMEWRNSDGYGPINEGRVSFTIKRPVQYVKDYIVNPECEIRGGVLDHFVISTETPLREMSPKERLKAMAMRSRENRRVIYTGREVPFPLTNRDYLVEQFSHSSSVMSGAEVVVGRSIYEESLFSLKKSAARGFRRADVHIKGYFLTPSPSKMNNSTDVVFIAGVNGNMLFGALVAEKVARTGLRKVVDELQHLDHGERNEAKDNAGSKKSWGKGFKGISFNRAASGMGLADKDSMLEMQDLQAIEPTVALEGRGQRGAVVRRTHKYSSLHLRLRLLPVRSSPSPIPTPFLHQTTKMWKASAIAN</sequence>
<organism evidence="2 3">
    <name type="scientific">Triparma laevis f. longispina</name>
    <dbReference type="NCBI Taxonomy" id="1714387"/>
    <lineage>
        <taxon>Eukaryota</taxon>
        <taxon>Sar</taxon>
        <taxon>Stramenopiles</taxon>
        <taxon>Ochrophyta</taxon>
        <taxon>Bolidophyceae</taxon>
        <taxon>Parmales</taxon>
        <taxon>Triparmaceae</taxon>
        <taxon>Triparma</taxon>
    </lineage>
</organism>
<feature type="transmembrane region" description="Helical" evidence="1">
    <location>
        <begin position="283"/>
        <end position="304"/>
    </location>
</feature>
<keyword evidence="1" id="KW-0812">Transmembrane</keyword>
<dbReference type="InterPro" id="IPR023393">
    <property type="entry name" value="START-like_dom_sf"/>
</dbReference>
<keyword evidence="1" id="KW-1133">Transmembrane helix</keyword>
<dbReference type="PANTHER" id="PTHR11319">
    <property type="entry name" value="G PROTEIN-COUPLED RECEPTOR-RELATED"/>
    <property type="match status" value="1"/>
</dbReference>
<comment type="caution">
    <text evidence="2">The sequence shown here is derived from an EMBL/GenBank/DDBJ whole genome shotgun (WGS) entry which is preliminary data.</text>
</comment>
<keyword evidence="3" id="KW-1185">Reference proteome</keyword>
<dbReference type="Gene3D" id="3.30.530.20">
    <property type="match status" value="1"/>
</dbReference>
<accession>A0A9W7EF75</accession>